<dbReference type="PROSITE" id="PS51257">
    <property type="entry name" value="PROKAR_LIPOPROTEIN"/>
    <property type="match status" value="1"/>
</dbReference>
<dbReference type="Gene3D" id="3.10.450.50">
    <property type="match status" value="1"/>
</dbReference>
<dbReference type="RefSeq" id="WP_076666359.1">
    <property type="nucleotide sequence ID" value="NZ_FTPP01000001.1"/>
</dbReference>
<dbReference type="SUPFAM" id="SSF54427">
    <property type="entry name" value="NTF2-like"/>
    <property type="match status" value="1"/>
</dbReference>
<accession>A0A1R3WUF2</accession>
<evidence type="ECO:0000313" key="1">
    <source>
        <dbReference type="EMBL" id="SIT81631.1"/>
    </source>
</evidence>
<dbReference type="InterPro" id="IPR032710">
    <property type="entry name" value="NTF2-like_dom_sf"/>
</dbReference>
<sequence length="164" mass="18451">MKRNKFIGAVALGIGLSLTACKQQEEKQVELATNTPATHDTAAAEAQVRDMLAAQSTCWSQGNLDCFMQDYWKSDSLLFVGKSGLTYGWQKTLDNYRKSYPDPAAMGQLTFDLKEFRHLSSDHMLVVGKWHLQREAELGDLQGHFSIILKRFPEGWKIVADHSS</sequence>
<dbReference type="EMBL" id="FTPP01000001">
    <property type="protein sequence ID" value="SIT81631.1"/>
    <property type="molecule type" value="Genomic_DNA"/>
</dbReference>
<dbReference type="AlphaFoldDB" id="A0A1R3WUF2"/>
<keyword evidence="2" id="KW-1185">Reference proteome</keyword>
<dbReference type="STRING" id="1317125.SAMN05444128_0998"/>
<protein>
    <submittedName>
        <fullName evidence="1">Uncharacterized protein</fullName>
    </submittedName>
</protein>
<organism evidence="1 2">
    <name type="scientific">Pontibacter indicus</name>
    <dbReference type="NCBI Taxonomy" id="1317125"/>
    <lineage>
        <taxon>Bacteria</taxon>
        <taxon>Pseudomonadati</taxon>
        <taxon>Bacteroidota</taxon>
        <taxon>Cytophagia</taxon>
        <taxon>Cytophagales</taxon>
        <taxon>Hymenobacteraceae</taxon>
        <taxon>Pontibacter</taxon>
    </lineage>
</organism>
<evidence type="ECO:0000313" key="2">
    <source>
        <dbReference type="Proteomes" id="UP000187181"/>
    </source>
</evidence>
<dbReference type="Proteomes" id="UP000187181">
    <property type="component" value="Unassembled WGS sequence"/>
</dbReference>
<dbReference type="OrthoDB" id="120856at2"/>
<reference evidence="2" key="1">
    <citation type="submission" date="2017-01" db="EMBL/GenBank/DDBJ databases">
        <authorList>
            <person name="Varghese N."/>
            <person name="Submissions S."/>
        </authorList>
    </citation>
    <scope>NUCLEOTIDE SEQUENCE [LARGE SCALE GENOMIC DNA]</scope>
    <source>
        <strain evidence="2">LP100</strain>
    </source>
</reference>
<proteinExistence type="predicted"/>
<gene>
    <name evidence="1" type="ORF">SAMN05444128_0998</name>
</gene>
<name>A0A1R3WUF2_9BACT</name>